<reference evidence="1 2" key="1">
    <citation type="submission" date="2023-07" db="EMBL/GenBank/DDBJ databases">
        <title>Genomic Encyclopedia of Type Strains, Phase IV (KMG-IV): sequencing the most valuable type-strain genomes for metagenomic binning, comparative biology and taxonomic classification.</title>
        <authorList>
            <person name="Goeker M."/>
        </authorList>
    </citation>
    <scope>NUCLEOTIDE SEQUENCE [LARGE SCALE GENOMIC DNA]</scope>
    <source>
        <strain evidence="1 2">DSM 19922</strain>
    </source>
</reference>
<dbReference type="SUPFAM" id="SSF160424">
    <property type="entry name" value="BH3703-like"/>
    <property type="match status" value="1"/>
</dbReference>
<evidence type="ECO:0000313" key="2">
    <source>
        <dbReference type="Proteomes" id="UP001244552"/>
    </source>
</evidence>
<dbReference type="InterPro" id="IPR036170">
    <property type="entry name" value="YezG-like_sf"/>
</dbReference>
<gene>
    <name evidence="1" type="ORF">QO018_004511</name>
</gene>
<dbReference type="EMBL" id="JAUSVU010000019">
    <property type="protein sequence ID" value="MDQ0535627.1"/>
    <property type="molecule type" value="Genomic_DNA"/>
</dbReference>
<dbReference type="RefSeq" id="WP_209987378.1">
    <property type="nucleotide sequence ID" value="NZ_JAGINO010000021.1"/>
</dbReference>
<evidence type="ECO:0000313" key="1">
    <source>
        <dbReference type="EMBL" id="MDQ0535627.1"/>
    </source>
</evidence>
<sequence length="161" mass="18135">MFKRLFAGLHKDEEASKAVPDSVGSLQDDVVRSIVADSSDLYDDEWGDRDWVHIAVNHELLIEEGRRSSTQTAVLAHRPGAPLEDLSFRMSMGTKRKLIALRDAMSREGREPWTIADITIEGDGRYKFTFGYGPPPRINGDLLHTPLKGLLERYKADRGLK</sequence>
<protein>
    <submittedName>
        <fullName evidence="1">Uncharacterized protein</fullName>
    </submittedName>
</protein>
<dbReference type="Proteomes" id="UP001244552">
    <property type="component" value="Unassembled WGS sequence"/>
</dbReference>
<name>A0ABU0MQ70_9PROT</name>
<organism evidence="1 2">
    <name type="scientific">Azospirillum picis</name>
    <dbReference type="NCBI Taxonomy" id="488438"/>
    <lineage>
        <taxon>Bacteria</taxon>
        <taxon>Pseudomonadati</taxon>
        <taxon>Pseudomonadota</taxon>
        <taxon>Alphaproteobacteria</taxon>
        <taxon>Rhodospirillales</taxon>
        <taxon>Azospirillaceae</taxon>
        <taxon>Azospirillum</taxon>
    </lineage>
</organism>
<comment type="caution">
    <text evidence="1">The sequence shown here is derived from an EMBL/GenBank/DDBJ whole genome shotgun (WGS) entry which is preliminary data.</text>
</comment>
<accession>A0ABU0MQ70</accession>
<proteinExistence type="predicted"/>
<keyword evidence="2" id="KW-1185">Reference proteome</keyword>